<dbReference type="EMBL" id="LAZR01070270">
    <property type="protein sequence ID" value="KKK43164.1"/>
    <property type="molecule type" value="Genomic_DNA"/>
</dbReference>
<accession>A0A0F8XM42</accession>
<dbReference type="AlphaFoldDB" id="A0A0F8XM42"/>
<reference evidence="1" key="1">
    <citation type="journal article" date="2015" name="Nature">
        <title>Complex archaea that bridge the gap between prokaryotes and eukaryotes.</title>
        <authorList>
            <person name="Spang A."/>
            <person name="Saw J.H."/>
            <person name="Jorgensen S.L."/>
            <person name="Zaremba-Niedzwiedzka K."/>
            <person name="Martijn J."/>
            <person name="Lind A.E."/>
            <person name="van Eijk R."/>
            <person name="Schleper C."/>
            <person name="Guy L."/>
            <person name="Ettema T.J."/>
        </authorList>
    </citation>
    <scope>NUCLEOTIDE SEQUENCE</scope>
</reference>
<feature type="non-terminal residue" evidence="1">
    <location>
        <position position="76"/>
    </location>
</feature>
<sequence length="76" mass="8700">MSSTPEIIPLVEYQPSSISRLKLPEHLAQRLVDNYGKKISLESPLFQESTDWRVTAQGWVGWIPLDPEVALDLRPR</sequence>
<proteinExistence type="predicted"/>
<protein>
    <submittedName>
        <fullName evidence="1">Uncharacterized protein</fullName>
    </submittedName>
</protein>
<name>A0A0F8XM42_9ZZZZ</name>
<comment type="caution">
    <text evidence="1">The sequence shown here is derived from an EMBL/GenBank/DDBJ whole genome shotgun (WGS) entry which is preliminary data.</text>
</comment>
<gene>
    <name evidence="1" type="ORF">LCGC14_3168860</name>
</gene>
<organism evidence="1">
    <name type="scientific">marine sediment metagenome</name>
    <dbReference type="NCBI Taxonomy" id="412755"/>
    <lineage>
        <taxon>unclassified sequences</taxon>
        <taxon>metagenomes</taxon>
        <taxon>ecological metagenomes</taxon>
    </lineage>
</organism>
<evidence type="ECO:0000313" key="1">
    <source>
        <dbReference type="EMBL" id="KKK43164.1"/>
    </source>
</evidence>